<dbReference type="Pfam" id="PF13646">
    <property type="entry name" value="HEAT_2"/>
    <property type="match status" value="1"/>
</dbReference>
<reference evidence="7 8" key="1">
    <citation type="submission" date="2020-08" db="EMBL/GenBank/DDBJ databases">
        <title>Genomic Encyclopedia of Type Strains, Phase III (KMG-III): the genomes of soil and plant-associated and newly described type strains.</title>
        <authorList>
            <person name="Whitman W."/>
        </authorList>
    </citation>
    <scope>NUCLEOTIDE SEQUENCE [LARGE SCALE GENOMIC DNA]</scope>
    <source>
        <strain evidence="7 8">CECT 8075</strain>
    </source>
</reference>
<evidence type="ECO:0000256" key="4">
    <source>
        <dbReference type="PROSITE-ProRule" id="PRU00433"/>
    </source>
</evidence>
<dbReference type="GO" id="GO:0009055">
    <property type="term" value="F:electron transfer activity"/>
    <property type="evidence" value="ECO:0007669"/>
    <property type="project" value="InterPro"/>
</dbReference>
<name>A0A7W5DV78_9BACT</name>
<dbReference type="Proteomes" id="UP000536179">
    <property type="component" value="Unassembled WGS sequence"/>
</dbReference>
<evidence type="ECO:0000256" key="3">
    <source>
        <dbReference type="ARBA" id="ARBA00023004"/>
    </source>
</evidence>
<dbReference type="InterPro" id="IPR016024">
    <property type="entry name" value="ARM-type_fold"/>
</dbReference>
<dbReference type="PANTHER" id="PTHR33546:SF1">
    <property type="entry name" value="LARGE, MULTIFUNCTIONAL SECRETED PROTEIN"/>
    <property type="match status" value="1"/>
</dbReference>
<dbReference type="InterPro" id="IPR011989">
    <property type="entry name" value="ARM-like"/>
</dbReference>
<keyword evidence="1 4" id="KW-0349">Heme</keyword>
<dbReference type="SUPFAM" id="SSF50952">
    <property type="entry name" value="Soluble quinoprotein glucose dehydrogenase"/>
    <property type="match status" value="1"/>
</dbReference>
<dbReference type="AlphaFoldDB" id="A0A7W5DV78"/>
<evidence type="ECO:0000256" key="5">
    <source>
        <dbReference type="SAM" id="MobiDB-lite"/>
    </source>
</evidence>
<accession>A0A7W5DV78</accession>
<feature type="domain" description="Cytochrome c" evidence="6">
    <location>
        <begin position="1016"/>
        <end position="1153"/>
    </location>
</feature>
<dbReference type="Gene3D" id="1.25.10.10">
    <property type="entry name" value="Leucine-rich Repeat Variant"/>
    <property type="match status" value="3"/>
</dbReference>
<evidence type="ECO:0000256" key="1">
    <source>
        <dbReference type="ARBA" id="ARBA00022617"/>
    </source>
</evidence>
<keyword evidence="8" id="KW-1185">Reference proteome</keyword>
<dbReference type="NCBIfam" id="TIGR02604">
    <property type="entry name" value="Piru_Ver_Nterm"/>
    <property type="match status" value="1"/>
</dbReference>
<dbReference type="EC" id="1.1.5.2" evidence="7"/>
<evidence type="ECO:0000259" key="6">
    <source>
        <dbReference type="PROSITE" id="PS51007"/>
    </source>
</evidence>
<dbReference type="InterPro" id="IPR011041">
    <property type="entry name" value="Quinoprot_gluc/sorb_DH_b-prop"/>
</dbReference>
<dbReference type="Pfam" id="PF23500">
    <property type="entry name" value="DUF7133"/>
    <property type="match status" value="1"/>
</dbReference>
<dbReference type="GO" id="GO:0020037">
    <property type="term" value="F:heme binding"/>
    <property type="evidence" value="ECO:0007669"/>
    <property type="project" value="InterPro"/>
</dbReference>
<dbReference type="InterPro" id="IPR013427">
    <property type="entry name" value="Haem-bd_dom_put"/>
</dbReference>
<feature type="compositionally biased region" description="Low complexity" evidence="5">
    <location>
        <begin position="808"/>
        <end position="817"/>
    </location>
</feature>
<dbReference type="PANTHER" id="PTHR33546">
    <property type="entry name" value="LARGE, MULTIFUNCTIONAL SECRETED PROTEIN-RELATED"/>
    <property type="match status" value="1"/>
</dbReference>
<evidence type="ECO:0000256" key="2">
    <source>
        <dbReference type="ARBA" id="ARBA00022723"/>
    </source>
</evidence>
<dbReference type="InterPro" id="IPR013428">
    <property type="entry name" value="Membrane-bound_put_N"/>
</dbReference>
<dbReference type="PROSITE" id="PS51007">
    <property type="entry name" value="CYTC"/>
    <property type="match status" value="1"/>
</dbReference>
<dbReference type="NCBIfam" id="TIGR02603">
    <property type="entry name" value="CxxCH_TIGR02603"/>
    <property type="match status" value="1"/>
</dbReference>
<dbReference type="EMBL" id="JACHXU010000002">
    <property type="protein sequence ID" value="MBB3205155.1"/>
    <property type="molecule type" value="Genomic_DNA"/>
</dbReference>
<dbReference type="InterPro" id="IPR009056">
    <property type="entry name" value="Cyt_c-like_dom"/>
</dbReference>
<dbReference type="SUPFAM" id="SSF46626">
    <property type="entry name" value="Cytochrome c"/>
    <property type="match status" value="1"/>
</dbReference>
<feature type="compositionally biased region" description="Pro residues" evidence="5">
    <location>
        <begin position="797"/>
        <end position="807"/>
    </location>
</feature>
<keyword evidence="3 4" id="KW-0408">Iron</keyword>
<keyword evidence="2 4" id="KW-0479">Metal-binding</keyword>
<dbReference type="GO" id="GO:0008876">
    <property type="term" value="F:quinoprotein glucose dehydrogenase activity"/>
    <property type="evidence" value="ECO:0007669"/>
    <property type="project" value="UniProtKB-EC"/>
</dbReference>
<keyword evidence="7" id="KW-0560">Oxidoreductase</keyword>
<dbReference type="Gene3D" id="1.10.760.10">
    <property type="entry name" value="Cytochrome c-like domain"/>
    <property type="match status" value="1"/>
</dbReference>
<comment type="caution">
    <text evidence="7">The sequence shown here is derived from an EMBL/GenBank/DDBJ whole genome shotgun (WGS) entry which is preliminary data.</text>
</comment>
<organism evidence="7 8">
    <name type="scientific">Aporhodopirellula rubra</name>
    <dbReference type="NCBI Taxonomy" id="980271"/>
    <lineage>
        <taxon>Bacteria</taxon>
        <taxon>Pseudomonadati</taxon>
        <taxon>Planctomycetota</taxon>
        <taxon>Planctomycetia</taxon>
        <taxon>Pirellulales</taxon>
        <taxon>Pirellulaceae</taxon>
        <taxon>Aporhodopirellula</taxon>
    </lineage>
</organism>
<feature type="region of interest" description="Disordered" evidence="5">
    <location>
        <begin position="792"/>
        <end position="820"/>
    </location>
</feature>
<dbReference type="InterPro" id="IPR055557">
    <property type="entry name" value="DUF7133"/>
</dbReference>
<dbReference type="InterPro" id="IPR011042">
    <property type="entry name" value="6-blade_b-propeller_TolB-like"/>
</dbReference>
<protein>
    <submittedName>
        <fullName evidence="7">Quinoprotein glucose dehydrogenase</fullName>
        <ecNumber evidence="7">1.1.5.2</ecNumber>
    </submittedName>
</protein>
<dbReference type="SUPFAM" id="SSF48371">
    <property type="entry name" value="ARM repeat"/>
    <property type="match status" value="1"/>
</dbReference>
<evidence type="ECO:0000313" key="7">
    <source>
        <dbReference type="EMBL" id="MBB3205155.1"/>
    </source>
</evidence>
<evidence type="ECO:0000313" key="8">
    <source>
        <dbReference type="Proteomes" id="UP000536179"/>
    </source>
</evidence>
<dbReference type="InterPro" id="IPR036909">
    <property type="entry name" value="Cyt_c-like_dom_sf"/>
</dbReference>
<dbReference type="Gene3D" id="2.120.10.30">
    <property type="entry name" value="TolB, C-terminal domain"/>
    <property type="match status" value="1"/>
</dbReference>
<dbReference type="GO" id="GO:0046872">
    <property type="term" value="F:metal ion binding"/>
    <property type="evidence" value="ECO:0007669"/>
    <property type="project" value="UniProtKB-KW"/>
</dbReference>
<proteinExistence type="predicted"/>
<sequence length="1163" mass="126795">MKHLLRASMRRVSNGVYRRNGWAPALAGVLSGIFCFSLAFAVDLGIEQTVTEPAEDAETTNNPDEAMSVIRIEPDWKIELFAAEPDVANIVALDVDSHGRVYVCESFRQDRGVTDNRGHDETWLLADLAARTVQDRIDYHKRLLGEGAAAYAQQEDRIRRLVDRDGDGKADESTIFADGFSALEEGTGAGILAHGDHVYYTCIPKLWRMTDANNDGIADEQSVMSDGYGVRVAFRGHDLHGLTMGYDGRLYFSIGDRGFHVATPDGRVLSNPAEGAVFRCELDGSDLRVFAHGLRNPQELAFNDYGDWFTVDNNSDSGDKARVVALLEDGDSGWRMHYQYLPDRGPFGRQKLWEPHRNDQPAHLVPPIANLTDGPSGFAYYPGTGFGSRLKDRFLICDFRGGPSNSGIRSFELKNEGAFYSLGDNDQPIWNVLATDLAFGPGGELIVSDWVDGWEGLGKGRIYCITDPTEQETSLVDEVRKLLASDWAASDVDSLSQNLQHADRRVRLAAQWELARRGEVDALIATATNTDLDARFRLHGFWGAEHAVRLHGELRDHVIEASRACLDDENPYVRATACDLAGDQKDAAAVEKMATLINDENARVAYHALMALSDLVARNTTPSPATAAMLSSVISRVETNANKDPALRHAAIHFLATAAEDQSLVDLKSDPSVDVRRAAVAALRSRRSEKVAEFLSDPETIVVAEAAMAIHDEPIPVAEEALAELISAPDLPIDSEPLLRRVLSAGFRIGTTEAANAIAGFAASDRSPRWARIEAIDSLADWTKPDPRCRVTNEYDPLPPRPEPTRTPLPGTTTKPPVAGDSVAKTALSSRIDELMLATDAVREKAIDVGSKLGIAKIAPSLVKRFTNKELRPSTRASALTALGRLQKSLAIELAREVDLQQPVQIVLASLRVLGKYDSAGSIERLIAATSSSSQVVRGLAWDLIAENESPLAIEHLQLGLKQYLSGELPTDVRLNVAEAVRKRLPPAATEQIDAYRSELQGTEPLAKWIDSLHGGDSEAGEKIFLGKTELSCVRCHKVDRAGGEVGPNLTVIGKTRDRRTLLESICLPDARIAEGFETAVIADEDGGVFTGIVATENEDTVELIAADGTRNVIEKELIVARKKGKSSMPAGLTDLMSPRELRDLVAYLASLQVDPRTSSDIE</sequence>
<gene>
    <name evidence="7" type="ORF">FHS27_000922</name>
</gene>